<feature type="transmembrane region" description="Helical" evidence="5">
    <location>
        <begin position="77"/>
        <end position="96"/>
    </location>
</feature>
<reference evidence="7" key="1">
    <citation type="submission" date="2017-02" db="EMBL/GenBank/DDBJ databases">
        <authorList>
            <person name="Varghese N."/>
            <person name="Submissions S."/>
        </authorList>
    </citation>
    <scope>NUCLEOTIDE SEQUENCE [LARGE SCALE GENOMIC DNA]</scope>
    <source>
        <strain evidence="7">DSM 22224</strain>
    </source>
</reference>
<evidence type="ECO:0000256" key="4">
    <source>
        <dbReference type="ARBA" id="ARBA00023136"/>
    </source>
</evidence>
<evidence type="ECO:0000313" key="7">
    <source>
        <dbReference type="Proteomes" id="UP000190367"/>
    </source>
</evidence>
<evidence type="ECO:0000256" key="5">
    <source>
        <dbReference type="SAM" id="Phobius"/>
    </source>
</evidence>
<dbReference type="InterPro" id="IPR032808">
    <property type="entry name" value="DoxX"/>
</dbReference>
<dbReference type="EMBL" id="FUWZ01000002">
    <property type="protein sequence ID" value="SKA21248.1"/>
    <property type="molecule type" value="Genomic_DNA"/>
</dbReference>
<proteinExistence type="predicted"/>
<evidence type="ECO:0000256" key="1">
    <source>
        <dbReference type="ARBA" id="ARBA00004141"/>
    </source>
</evidence>
<accession>A0A1T4RZW2</accession>
<feature type="transmembrane region" description="Helical" evidence="5">
    <location>
        <begin position="45"/>
        <end position="70"/>
    </location>
</feature>
<keyword evidence="3 5" id="KW-1133">Transmembrane helix</keyword>
<keyword evidence="4 5" id="KW-0472">Membrane</keyword>
<feature type="transmembrane region" description="Helical" evidence="5">
    <location>
        <begin position="102"/>
        <end position="122"/>
    </location>
</feature>
<dbReference type="GO" id="GO:0016020">
    <property type="term" value="C:membrane"/>
    <property type="evidence" value="ECO:0007669"/>
    <property type="project" value="UniProtKB-SubCell"/>
</dbReference>
<keyword evidence="2 5" id="KW-0812">Transmembrane</keyword>
<evidence type="ECO:0000256" key="3">
    <source>
        <dbReference type="ARBA" id="ARBA00022989"/>
    </source>
</evidence>
<keyword evidence="7" id="KW-1185">Reference proteome</keyword>
<dbReference type="STRING" id="634771.SAMN04488128_1021609"/>
<dbReference type="RefSeq" id="WP_078670056.1">
    <property type="nucleotide sequence ID" value="NZ_FUWZ01000002.1"/>
</dbReference>
<comment type="subcellular location">
    <subcellularLocation>
        <location evidence="1">Membrane</location>
        <topology evidence="1">Multi-pass membrane protein</topology>
    </subcellularLocation>
</comment>
<sequence length="132" mass="14517">MENNTIAFVLLRLAVAASMFGHGLVRLPKLSGFSHWMVSSFEKSMIPSALVVPFSYILPIAEFVVGLFLILGLFTRLSLIGGGLIMVALIFGSTMVEDWHSIPTQLIHAAFFGVLLVFIRYNGFALDKLISK</sequence>
<evidence type="ECO:0000256" key="2">
    <source>
        <dbReference type="ARBA" id="ARBA00022692"/>
    </source>
</evidence>
<organism evidence="6 7">
    <name type="scientific">Chitinophaga eiseniae</name>
    <dbReference type="NCBI Taxonomy" id="634771"/>
    <lineage>
        <taxon>Bacteria</taxon>
        <taxon>Pseudomonadati</taxon>
        <taxon>Bacteroidota</taxon>
        <taxon>Chitinophagia</taxon>
        <taxon>Chitinophagales</taxon>
        <taxon>Chitinophagaceae</taxon>
        <taxon>Chitinophaga</taxon>
    </lineage>
</organism>
<dbReference type="Proteomes" id="UP000190367">
    <property type="component" value="Unassembled WGS sequence"/>
</dbReference>
<protein>
    <submittedName>
        <fullName evidence="6">Thiosulfate dehydrogenase [quinone] large subunit</fullName>
    </submittedName>
</protein>
<dbReference type="AlphaFoldDB" id="A0A1T4RZW2"/>
<dbReference type="OrthoDB" id="4732370at2"/>
<evidence type="ECO:0000313" key="6">
    <source>
        <dbReference type="EMBL" id="SKA21248.1"/>
    </source>
</evidence>
<name>A0A1T4RZW2_9BACT</name>
<gene>
    <name evidence="6" type="ORF">SAMN04488128_1021609</name>
</gene>
<dbReference type="Pfam" id="PF07681">
    <property type="entry name" value="DoxX"/>
    <property type="match status" value="1"/>
</dbReference>